<dbReference type="PROSITE" id="PS50283">
    <property type="entry name" value="NA_SOLUT_SYMP_3"/>
    <property type="match status" value="1"/>
</dbReference>
<comment type="subcellular location">
    <subcellularLocation>
        <location evidence="1">Cell membrane</location>
        <topology evidence="1">Multi-pass membrane protein</topology>
    </subcellularLocation>
</comment>
<organism evidence="12">
    <name type="scientific">Notodromas monacha</name>
    <dbReference type="NCBI Taxonomy" id="399045"/>
    <lineage>
        <taxon>Eukaryota</taxon>
        <taxon>Metazoa</taxon>
        <taxon>Ecdysozoa</taxon>
        <taxon>Arthropoda</taxon>
        <taxon>Crustacea</taxon>
        <taxon>Oligostraca</taxon>
        <taxon>Ostracoda</taxon>
        <taxon>Podocopa</taxon>
        <taxon>Podocopida</taxon>
        <taxon>Cypridocopina</taxon>
        <taxon>Cypridoidea</taxon>
        <taxon>Cyprididae</taxon>
        <taxon>Notodromas</taxon>
    </lineage>
</organism>
<evidence type="ECO:0000256" key="2">
    <source>
        <dbReference type="ARBA" id="ARBA00006434"/>
    </source>
</evidence>
<evidence type="ECO:0000256" key="7">
    <source>
        <dbReference type="ARBA" id="ARBA00023053"/>
    </source>
</evidence>
<dbReference type="OrthoDB" id="6362896at2759"/>
<dbReference type="PANTHER" id="PTHR42985">
    <property type="entry name" value="SODIUM-COUPLED MONOCARBOXYLATE TRANSPORTER"/>
    <property type="match status" value="1"/>
</dbReference>
<evidence type="ECO:0000256" key="4">
    <source>
        <dbReference type="ARBA" id="ARBA00022475"/>
    </source>
</evidence>
<dbReference type="InterPro" id="IPR038377">
    <property type="entry name" value="Na/Glc_symporter_sf"/>
</dbReference>
<dbReference type="AlphaFoldDB" id="A0A7R9C5R0"/>
<keyword evidence="13" id="KW-1185">Reference proteome</keyword>
<evidence type="ECO:0000256" key="5">
    <source>
        <dbReference type="ARBA" id="ARBA00022692"/>
    </source>
</evidence>
<feature type="transmembrane region" description="Helical" evidence="11">
    <location>
        <begin position="81"/>
        <end position="104"/>
    </location>
</feature>
<dbReference type="GO" id="GO:0005886">
    <property type="term" value="C:plasma membrane"/>
    <property type="evidence" value="ECO:0007669"/>
    <property type="project" value="UniProtKB-SubCell"/>
</dbReference>
<keyword evidence="5 11" id="KW-0812">Transmembrane</keyword>
<dbReference type="InterPro" id="IPR051163">
    <property type="entry name" value="Sodium:Solute_Symporter_SSF"/>
</dbReference>
<evidence type="ECO:0000256" key="9">
    <source>
        <dbReference type="ARBA" id="ARBA00023136"/>
    </source>
</evidence>
<evidence type="ECO:0000256" key="11">
    <source>
        <dbReference type="SAM" id="Phobius"/>
    </source>
</evidence>
<comment type="similarity">
    <text evidence="2">Belongs to the sodium:solute symporter (SSF) (TC 2.A.21) family.</text>
</comment>
<dbReference type="EMBL" id="OA922827">
    <property type="protein sequence ID" value="CAD7286057.1"/>
    <property type="molecule type" value="Genomic_DNA"/>
</dbReference>
<keyword evidence="10" id="KW-0739">Sodium transport</keyword>
<keyword evidence="6 11" id="KW-1133">Transmembrane helix</keyword>
<dbReference type="InterPro" id="IPR001734">
    <property type="entry name" value="Na/solute_symporter"/>
</dbReference>
<proteinExistence type="inferred from homology"/>
<keyword evidence="3" id="KW-0813">Transport</keyword>
<accession>A0A7R9C5R0</accession>
<keyword evidence="8" id="KW-0406">Ion transport</keyword>
<evidence type="ECO:0000256" key="10">
    <source>
        <dbReference type="ARBA" id="ARBA00023201"/>
    </source>
</evidence>
<name>A0A7R9C5R0_9CRUS</name>
<evidence type="ECO:0000256" key="1">
    <source>
        <dbReference type="ARBA" id="ARBA00004651"/>
    </source>
</evidence>
<evidence type="ECO:0000256" key="8">
    <source>
        <dbReference type="ARBA" id="ARBA00023065"/>
    </source>
</evidence>
<protein>
    <recommendedName>
        <fullName evidence="14">Sodium-coupled monocarboxylate transporter 1</fullName>
    </recommendedName>
</protein>
<dbReference type="GO" id="GO:0006814">
    <property type="term" value="P:sodium ion transport"/>
    <property type="evidence" value="ECO:0007669"/>
    <property type="project" value="UniProtKB-KW"/>
</dbReference>
<dbReference type="Proteomes" id="UP000678499">
    <property type="component" value="Unassembled WGS sequence"/>
</dbReference>
<feature type="transmembrane region" description="Helical" evidence="11">
    <location>
        <begin position="134"/>
        <end position="153"/>
    </location>
</feature>
<dbReference type="EMBL" id="CAJPEX010040790">
    <property type="protein sequence ID" value="CAG0926209.1"/>
    <property type="molecule type" value="Genomic_DNA"/>
</dbReference>
<keyword evidence="4" id="KW-1003">Cell membrane</keyword>
<evidence type="ECO:0000256" key="3">
    <source>
        <dbReference type="ARBA" id="ARBA00022448"/>
    </source>
</evidence>
<keyword evidence="9 11" id="KW-0472">Membrane</keyword>
<keyword evidence="7" id="KW-0915">Sodium</keyword>
<reference evidence="12" key="1">
    <citation type="submission" date="2020-11" db="EMBL/GenBank/DDBJ databases">
        <authorList>
            <person name="Tran Van P."/>
        </authorList>
    </citation>
    <scope>NUCLEOTIDE SEQUENCE</scope>
</reference>
<evidence type="ECO:0000313" key="12">
    <source>
        <dbReference type="EMBL" id="CAD7286057.1"/>
    </source>
</evidence>
<dbReference type="GO" id="GO:0015293">
    <property type="term" value="F:symporter activity"/>
    <property type="evidence" value="ECO:0007669"/>
    <property type="project" value="TreeGrafter"/>
</dbReference>
<sequence length="156" mass="17479">MLTTFVYGIVQAGGVKKVYDVSKRFGRLDFFNFNPDPFQRHSFWLLVSNTAFQWLFVYGAAQGSFQRYVSMPTFRKAQLALGLNVPILLLMALISNLTGLILFANYATCDPILTGDIEKIDEILPFFLDDKMGHINGIAGLFFASLFAGGLRYSDV</sequence>
<gene>
    <name evidence="12" type="ORF">NMOB1V02_LOCUS13659</name>
</gene>
<evidence type="ECO:0000256" key="6">
    <source>
        <dbReference type="ARBA" id="ARBA00022989"/>
    </source>
</evidence>
<evidence type="ECO:0008006" key="14">
    <source>
        <dbReference type="Google" id="ProtNLM"/>
    </source>
</evidence>
<feature type="non-terminal residue" evidence="12">
    <location>
        <position position="156"/>
    </location>
</feature>
<evidence type="ECO:0000313" key="13">
    <source>
        <dbReference type="Proteomes" id="UP000678499"/>
    </source>
</evidence>
<dbReference type="PANTHER" id="PTHR42985:SF2">
    <property type="entry name" value="SODIUM-DEPENDENT MULTIVITAMIN TRANSPORTER"/>
    <property type="match status" value="1"/>
</dbReference>
<dbReference type="Gene3D" id="1.20.1730.10">
    <property type="entry name" value="Sodium/glucose cotransporter"/>
    <property type="match status" value="1"/>
</dbReference>
<feature type="transmembrane region" description="Helical" evidence="11">
    <location>
        <begin position="43"/>
        <end position="61"/>
    </location>
</feature>